<feature type="transmembrane region" description="Helical" evidence="2">
    <location>
        <begin position="432"/>
        <end position="454"/>
    </location>
</feature>
<dbReference type="PANTHER" id="PTHR11328:SF24">
    <property type="entry name" value="MAJOR FACILITATOR SUPERFAMILY (MFS) PROFILE DOMAIN-CONTAINING PROTEIN"/>
    <property type="match status" value="1"/>
</dbReference>
<evidence type="ECO:0000256" key="1">
    <source>
        <dbReference type="ARBA" id="ARBA00009617"/>
    </source>
</evidence>
<feature type="transmembrane region" description="Helical" evidence="2">
    <location>
        <begin position="38"/>
        <end position="56"/>
    </location>
</feature>
<dbReference type="InterPro" id="IPR036259">
    <property type="entry name" value="MFS_trans_sf"/>
</dbReference>
<reference evidence="3 4" key="1">
    <citation type="submission" date="2017-10" db="EMBL/GenBank/DDBJ databases">
        <title>Biodiversity and function of Thalassospira species in the particle-attached aromatic-hydrocarbon-degrading consortia from the surface seawater of the China South Sea.</title>
        <authorList>
            <person name="Dong C."/>
            <person name="Liu R."/>
            <person name="Shao Z."/>
        </authorList>
    </citation>
    <scope>NUCLEOTIDE SEQUENCE [LARGE SCALE GENOMIC DNA]</scope>
    <source>
        <strain evidence="3 4">CSC3H3</strain>
    </source>
</reference>
<dbReference type="InterPro" id="IPR039672">
    <property type="entry name" value="MFS_2"/>
</dbReference>
<protein>
    <submittedName>
        <fullName evidence="3">MFS transporter</fullName>
    </submittedName>
</protein>
<evidence type="ECO:0000313" key="4">
    <source>
        <dbReference type="Proteomes" id="UP000233458"/>
    </source>
</evidence>
<comment type="similarity">
    <text evidence="1">Belongs to the sodium:galactoside symporter (TC 2.A.2) family.</text>
</comment>
<feature type="transmembrane region" description="Helical" evidence="2">
    <location>
        <begin position="250"/>
        <end position="276"/>
    </location>
</feature>
<feature type="transmembrane region" description="Helical" evidence="2">
    <location>
        <begin position="340"/>
        <end position="360"/>
    </location>
</feature>
<dbReference type="Pfam" id="PF13347">
    <property type="entry name" value="MFS_2"/>
    <property type="match status" value="1"/>
</dbReference>
<feature type="transmembrane region" description="Helical" evidence="2">
    <location>
        <begin position="171"/>
        <end position="192"/>
    </location>
</feature>
<feature type="transmembrane region" description="Helical" evidence="2">
    <location>
        <begin position="146"/>
        <end position="165"/>
    </location>
</feature>
<feature type="transmembrane region" description="Helical" evidence="2">
    <location>
        <begin position="315"/>
        <end position="334"/>
    </location>
</feature>
<dbReference type="Gene3D" id="1.20.1250.20">
    <property type="entry name" value="MFS general substrate transporter like domains"/>
    <property type="match status" value="2"/>
</dbReference>
<keyword evidence="4" id="KW-1185">Reference proteome</keyword>
<gene>
    <name evidence="3" type="ORF">CSC3H3_01530</name>
</gene>
<feature type="transmembrane region" description="Helical" evidence="2">
    <location>
        <begin position="77"/>
        <end position="93"/>
    </location>
</feature>
<keyword evidence="2" id="KW-0812">Transmembrane</keyword>
<feature type="transmembrane region" description="Helical" evidence="2">
    <location>
        <begin position="288"/>
        <end position="308"/>
    </location>
</feature>
<dbReference type="PANTHER" id="PTHR11328">
    <property type="entry name" value="MAJOR FACILITATOR SUPERFAMILY DOMAIN-CONTAINING PROTEIN"/>
    <property type="match status" value="1"/>
</dbReference>
<dbReference type="RefSeq" id="WP_101283265.1">
    <property type="nucleotide sequence ID" value="NZ_CP024199.1"/>
</dbReference>
<evidence type="ECO:0000256" key="2">
    <source>
        <dbReference type="SAM" id="Phobius"/>
    </source>
</evidence>
<proteinExistence type="inferred from homology"/>
<evidence type="ECO:0000313" key="3">
    <source>
        <dbReference type="EMBL" id="AUG51528.1"/>
    </source>
</evidence>
<dbReference type="SUPFAM" id="SSF103473">
    <property type="entry name" value="MFS general substrate transporter"/>
    <property type="match status" value="1"/>
</dbReference>
<feature type="transmembrane region" description="Helical" evidence="2">
    <location>
        <begin position="12"/>
        <end position="32"/>
    </location>
</feature>
<feature type="transmembrane region" description="Helical" evidence="2">
    <location>
        <begin position="105"/>
        <end position="125"/>
    </location>
</feature>
<dbReference type="Proteomes" id="UP000233458">
    <property type="component" value="Chromosome"/>
</dbReference>
<organism evidence="3 4">
    <name type="scientific">Thalassospira marina</name>
    <dbReference type="NCBI Taxonomy" id="2048283"/>
    <lineage>
        <taxon>Bacteria</taxon>
        <taxon>Pseudomonadati</taxon>
        <taxon>Pseudomonadota</taxon>
        <taxon>Alphaproteobacteria</taxon>
        <taxon>Rhodospirillales</taxon>
        <taxon>Thalassospiraceae</taxon>
        <taxon>Thalassospira</taxon>
    </lineage>
</organism>
<name>A0ABM6Q562_9PROT</name>
<sequence>MSTHPLRRIILCYAAPALAAAIPTIPAHILLPSLYGDTLGLGLTLTGILFFIIRLIDMFTDPLVGYASDRMKMRKPWVVAGAFLAGIGIWFLFNPPAAPSGWYLFGWASLLFIGWTMFQVPYLAWGAELSRDYHQRGIISALREGAGLVGILLAGIIPVAMGVNAPLAQTALLGNVTLVAGAIGVLVLALFVPDILRSISARWTIDASASHQQSAFRDRAVWPRENQPVLPKWGIGRLRDGCKGLWQNRLFVRLLVAWLINGLANGLPAVCFPLFIRYGLGLAPADQNVLILLYFAVAVLAMPVWVMLGGRYGRPVIWCWAMVLAIIAFAFVPLLGQGDFAGFAVICVVTGAALGADLALPPAIQADVDDWDRYRFGQARTGLLFALWNMTNKLALALAAGIALPILGMVGLTGQDSGQNGALMPENDTAKLVLVVIYAVLPIVLKIMAVAMMWQFPLGLRHQLALRRRLARRMF</sequence>
<dbReference type="EMBL" id="CP024199">
    <property type="protein sequence ID" value="AUG51528.1"/>
    <property type="molecule type" value="Genomic_DNA"/>
</dbReference>
<feature type="transmembrane region" description="Helical" evidence="2">
    <location>
        <begin position="394"/>
        <end position="412"/>
    </location>
</feature>
<keyword evidence="2" id="KW-1133">Transmembrane helix</keyword>
<accession>A0ABM6Q562</accession>
<keyword evidence="2" id="KW-0472">Membrane</keyword>